<feature type="region of interest" description="Disordered" evidence="1">
    <location>
        <begin position="436"/>
        <end position="495"/>
    </location>
</feature>
<name>U1HJA8_ENDPU</name>
<dbReference type="AlphaFoldDB" id="U1HJA8"/>
<feature type="region of interest" description="Disordered" evidence="1">
    <location>
        <begin position="299"/>
        <end position="348"/>
    </location>
</feature>
<feature type="region of interest" description="Disordered" evidence="1">
    <location>
        <begin position="93"/>
        <end position="184"/>
    </location>
</feature>
<organism evidence="3 4">
    <name type="scientific">Endocarpon pusillum (strain Z07020 / HMAS-L-300199)</name>
    <name type="common">Lichen-forming fungus</name>
    <dbReference type="NCBI Taxonomy" id="1263415"/>
    <lineage>
        <taxon>Eukaryota</taxon>
        <taxon>Fungi</taxon>
        <taxon>Dikarya</taxon>
        <taxon>Ascomycota</taxon>
        <taxon>Pezizomycotina</taxon>
        <taxon>Eurotiomycetes</taxon>
        <taxon>Chaetothyriomycetidae</taxon>
        <taxon>Verrucariales</taxon>
        <taxon>Verrucariaceae</taxon>
        <taxon>Endocarpon</taxon>
    </lineage>
</organism>
<evidence type="ECO:0000259" key="2">
    <source>
        <dbReference type="SMART" id="SM01177"/>
    </source>
</evidence>
<dbReference type="PANTHER" id="PTHR13199:SF11">
    <property type="entry name" value="PROTEIN ATOSSA"/>
    <property type="match status" value="1"/>
</dbReference>
<feature type="compositionally biased region" description="Basic residues" evidence="1">
    <location>
        <begin position="474"/>
        <end position="485"/>
    </location>
</feature>
<dbReference type="InterPro" id="IPR051506">
    <property type="entry name" value="ATOS_Transcription_Regulators"/>
</dbReference>
<dbReference type="HOGENOM" id="CLU_010290_0_0_1"/>
<dbReference type="Pfam" id="PF13915">
    <property type="entry name" value="DUF4210"/>
    <property type="match status" value="1"/>
</dbReference>
<dbReference type="GeneID" id="19241284"/>
<evidence type="ECO:0000313" key="4">
    <source>
        <dbReference type="Proteomes" id="UP000019373"/>
    </source>
</evidence>
<feature type="region of interest" description="Disordered" evidence="1">
    <location>
        <begin position="1"/>
        <end position="55"/>
    </location>
</feature>
<dbReference type="SMART" id="SM01177">
    <property type="entry name" value="DUF4210"/>
    <property type="match status" value="1"/>
</dbReference>
<dbReference type="Proteomes" id="UP000019373">
    <property type="component" value="Unassembled WGS sequence"/>
</dbReference>
<dbReference type="InterPro" id="IPR025261">
    <property type="entry name" value="Atos-like_cons_dom"/>
</dbReference>
<feature type="compositionally biased region" description="Polar residues" evidence="1">
    <location>
        <begin position="249"/>
        <end position="262"/>
    </location>
</feature>
<gene>
    <name evidence="3" type="ORF">EPUS_06341</name>
</gene>
<dbReference type="eggNOG" id="KOG2306">
    <property type="taxonomic scope" value="Eukaryota"/>
</dbReference>
<dbReference type="RefSeq" id="XP_007804062.1">
    <property type="nucleotide sequence ID" value="XM_007805871.1"/>
</dbReference>
<dbReference type="EMBL" id="KE721344">
    <property type="protein sequence ID" value="ERF70300.1"/>
    <property type="molecule type" value="Genomic_DNA"/>
</dbReference>
<proteinExistence type="predicted"/>
<dbReference type="OrthoDB" id="8625101at2759"/>
<evidence type="ECO:0000313" key="3">
    <source>
        <dbReference type="EMBL" id="ERF70300.1"/>
    </source>
</evidence>
<reference evidence="4" key="1">
    <citation type="journal article" date="2014" name="BMC Genomics">
        <title>Genome characteristics reveal the impact of lichenization on lichen-forming fungus Endocarpon pusillum Hedwig (Verrucariales, Ascomycota).</title>
        <authorList>
            <person name="Wang Y.-Y."/>
            <person name="Liu B."/>
            <person name="Zhang X.-Y."/>
            <person name="Zhou Q.-M."/>
            <person name="Zhang T."/>
            <person name="Li H."/>
            <person name="Yu Y.-F."/>
            <person name="Zhang X.-L."/>
            <person name="Hao X.-Y."/>
            <person name="Wang M."/>
            <person name="Wang L."/>
            <person name="Wei J.-C."/>
        </authorList>
    </citation>
    <scope>NUCLEOTIDE SEQUENCE [LARGE SCALE GENOMIC DNA]</scope>
    <source>
        <strain evidence="4">Z07020 / HMAS-L-300199</strain>
    </source>
</reference>
<dbReference type="OMA" id="CKANLKC"/>
<feature type="compositionally biased region" description="Basic and acidic residues" evidence="1">
    <location>
        <begin position="132"/>
        <end position="143"/>
    </location>
</feature>
<evidence type="ECO:0000256" key="1">
    <source>
        <dbReference type="SAM" id="MobiDB-lite"/>
    </source>
</evidence>
<feature type="region of interest" description="Disordered" evidence="1">
    <location>
        <begin position="249"/>
        <end position="276"/>
    </location>
</feature>
<protein>
    <recommendedName>
        <fullName evidence="2">Atos-like conserved domain-containing protein</fullName>
    </recommendedName>
</protein>
<sequence>MAIYYEPDEESIENSSQDSGMRATRQGNGTAEDYKPGSAGANRHTIKQFPQPKHEGYRFEVNSRAQLIESIKRGESPTWVPNPALEALYARYNPSDHEDQCQRSPQRDRTSLDLASKDVQAAERQGMTSPCRDLDPAEIERPRSALHSGDFFEKRSSDSISYPLSGAPTRSTSPPRDCVVSSPSTSWYAPAVPAFSQRSTEYDGESWSRPLISRTRAPSLGSSLSSSFVFRPPTSPLVHAASNTDLDFPTSFSTAYQPSSPERSNRRRTLPPDSFYSFQQASDSSAAVTNFSRPFASVRRQSSLPYQAHQPRRSMTSFPTGHSVSSPQTPGLPRSRRPSFSSDHSPLQHASMVGSFEESILRGRMSTAPSKPLDFVAQIGVLGRGECKPNLRCPAHVTVPFPAVFYNYPSIGKRSFSDDSPSPYVGTIDLEHSLKPVEAKKARRRPASPAPSVDALMKDVTAPENTHIGLALERKKREKHRKRSASPKSPPGGCYRVPQQGQLQIVIKNPNKTAVKLFLVPYSLDSMEQGTKTFVRQRSFSAGPILEKPLTDKPQAILPDPLQHKSILRYLIHLKFCCPSKGRYYLYDNVRVVFANRVPDGKESLRNEVQLPEPRYSCYRPGRESSMGSAGAKLVADKASRRRSSGLVLTSAGFDAMDGFTFTGLATTFPVDGIAPAPSTFIPLNLLPRSKTQTALSEVDEERPQNDAAAGFQTRKPTSRAITAVLAAETEPRERTTSPTPGFVLSTTTRASQVPWATVDFGTTDICSNTVSRTVSPTPAECGEGLLSRELRSMDVRKSSTEQA</sequence>
<dbReference type="Pfam" id="PF13889">
    <property type="entry name" value="Chromosome_seg"/>
    <property type="match status" value="1"/>
</dbReference>
<feature type="compositionally biased region" description="Polar residues" evidence="1">
    <location>
        <begin position="313"/>
        <end position="329"/>
    </location>
</feature>
<feature type="domain" description="Atos-like conserved" evidence="2">
    <location>
        <begin position="352"/>
        <end position="425"/>
    </location>
</feature>
<feature type="compositionally biased region" description="Polar residues" evidence="1">
    <location>
        <begin position="13"/>
        <end position="29"/>
    </location>
</feature>
<dbReference type="InterPro" id="IPR033473">
    <property type="entry name" value="Atos-like_C"/>
</dbReference>
<feature type="compositionally biased region" description="Polar residues" evidence="1">
    <location>
        <begin position="158"/>
        <end position="174"/>
    </location>
</feature>
<dbReference type="PANTHER" id="PTHR13199">
    <property type="entry name" value="GH03947P"/>
    <property type="match status" value="1"/>
</dbReference>
<keyword evidence="4" id="KW-1185">Reference proteome</keyword>
<feature type="compositionally biased region" description="Acidic residues" evidence="1">
    <location>
        <begin position="1"/>
        <end position="12"/>
    </location>
</feature>
<accession>U1HJA8</accession>
<feature type="compositionally biased region" description="Basic and acidic residues" evidence="1">
    <location>
        <begin position="94"/>
        <end position="111"/>
    </location>
</feature>